<evidence type="ECO:0000256" key="4">
    <source>
        <dbReference type="ARBA" id="ARBA00022989"/>
    </source>
</evidence>
<feature type="transmembrane region" description="Helical" evidence="6">
    <location>
        <begin position="147"/>
        <end position="170"/>
    </location>
</feature>
<sequence>MASTKENIESRHGLHTQLSDDVVDQSAKSIDRLETAQAPASAFDALNDLSGSRKLALLAVLCFALFLDTFNNSSLFAAIPPIALQLNIPTSQSAWLLSAYQLTFAALLLVSGRLSDLYNPKWVFVTGAVMMGIFALIAGFMRSKILLILFRAFMGAGGALTMPSALHLIVHMYPNPAEQAKAVAAFGGMGAIGIVVGLIIGALFVSYASWPWVFYFSAIVSTVITALIVSLVPNISHSGPSESRSARLLRFRRLDLVGVSAFTVALILFIFAVTSGSIDGWGSAAVIAPLVISAFLLLAFFLWEARLPESHAALPPKMWRYENFTILVAISLVPFMWWGSVFLLFSWLWEPVYGWSAIDTAVHFLPIGLGIFPVLPLSAGLQSKLPLKWVILLGHLLLLAGTLLLPFANSKERYWPFVLPGFLLGTAGAALIYTTTNIALLAITPPEVSGIVSAVFTCVLQTGAALGVAIVTSIQTSVQISHGGPDGFQGRAAGLWFLVAFIATMTILFTVFMKNTVGPVDPNAPQNPKETPEKES</sequence>
<dbReference type="OMA" id="LHHFWWG"/>
<evidence type="ECO:0000313" key="8">
    <source>
        <dbReference type="EMBL" id="EGN93604.1"/>
    </source>
</evidence>
<dbReference type="PROSITE" id="PS50850">
    <property type="entry name" value="MFS"/>
    <property type="match status" value="1"/>
</dbReference>
<feature type="transmembrane region" description="Helical" evidence="6">
    <location>
        <begin position="55"/>
        <end position="80"/>
    </location>
</feature>
<accession>F8QDD3</accession>
<feature type="transmembrane region" description="Helical" evidence="6">
    <location>
        <begin position="389"/>
        <end position="408"/>
    </location>
</feature>
<dbReference type="InterPro" id="IPR020846">
    <property type="entry name" value="MFS_dom"/>
</dbReference>
<keyword evidence="3 6" id="KW-0812">Transmembrane</keyword>
<dbReference type="GO" id="GO:0022857">
    <property type="term" value="F:transmembrane transporter activity"/>
    <property type="evidence" value="ECO:0007669"/>
    <property type="project" value="InterPro"/>
</dbReference>
<keyword evidence="9" id="KW-1185">Reference proteome</keyword>
<keyword evidence="4 6" id="KW-1133">Transmembrane helix</keyword>
<dbReference type="Gene3D" id="1.20.1250.20">
    <property type="entry name" value="MFS general substrate transporter like domains"/>
    <property type="match status" value="2"/>
</dbReference>
<feature type="transmembrane region" description="Helical" evidence="6">
    <location>
        <begin position="494"/>
        <end position="513"/>
    </location>
</feature>
<dbReference type="SUPFAM" id="SSF103473">
    <property type="entry name" value="MFS general substrate transporter"/>
    <property type="match status" value="2"/>
</dbReference>
<dbReference type="eggNOG" id="KOG0254">
    <property type="taxonomic scope" value="Eukaryota"/>
</dbReference>
<feature type="transmembrane region" description="Helical" evidence="6">
    <location>
        <begin position="280"/>
        <end position="303"/>
    </location>
</feature>
<feature type="transmembrane region" description="Helical" evidence="6">
    <location>
        <begin position="355"/>
        <end position="377"/>
    </location>
</feature>
<evidence type="ECO:0000256" key="1">
    <source>
        <dbReference type="ARBA" id="ARBA00004141"/>
    </source>
</evidence>
<reference evidence="9" key="1">
    <citation type="journal article" date="2011" name="Science">
        <title>The plant cell wall-decomposing machinery underlies the functional diversity of forest fungi.</title>
        <authorList>
            <person name="Eastwood D.C."/>
            <person name="Floudas D."/>
            <person name="Binder M."/>
            <person name="Majcherczyk A."/>
            <person name="Schneider P."/>
            <person name="Aerts A."/>
            <person name="Asiegbu F.O."/>
            <person name="Baker S.E."/>
            <person name="Barry K."/>
            <person name="Bendiksby M."/>
            <person name="Blumentritt M."/>
            <person name="Coutinho P.M."/>
            <person name="Cullen D."/>
            <person name="de Vries R.P."/>
            <person name="Gathman A."/>
            <person name="Goodell B."/>
            <person name="Henrissat B."/>
            <person name="Ihrmark K."/>
            <person name="Kauserud H."/>
            <person name="Kohler A."/>
            <person name="LaButti K."/>
            <person name="Lapidus A."/>
            <person name="Lavin J.L."/>
            <person name="Lee Y.-H."/>
            <person name="Lindquist E."/>
            <person name="Lilly W."/>
            <person name="Lucas S."/>
            <person name="Morin E."/>
            <person name="Murat C."/>
            <person name="Oguiza J.A."/>
            <person name="Park J."/>
            <person name="Pisabarro A.G."/>
            <person name="Riley R."/>
            <person name="Rosling A."/>
            <person name="Salamov A."/>
            <person name="Schmidt O."/>
            <person name="Schmutz J."/>
            <person name="Skrede I."/>
            <person name="Stenlid J."/>
            <person name="Wiebenga A."/>
            <person name="Xie X."/>
            <person name="Kuees U."/>
            <person name="Hibbett D.S."/>
            <person name="Hoffmeister D."/>
            <person name="Hoegberg N."/>
            <person name="Martin F."/>
            <person name="Grigoriev I.V."/>
            <person name="Watkinson S.C."/>
        </authorList>
    </citation>
    <scope>NUCLEOTIDE SEQUENCE [LARGE SCALE GENOMIC DNA]</scope>
    <source>
        <strain evidence="9">strain S7.3</strain>
    </source>
</reference>
<dbReference type="PANTHER" id="PTHR42718:SF9">
    <property type="entry name" value="MAJOR FACILITATOR SUPERFAMILY MULTIDRUG TRANSPORTER MFSC"/>
    <property type="match status" value="1"/>
</dbReference>
<protein>
    <recommendedName>
        <fullName evidence="7">Major facilitator superfamily (MFS) profile domain-containing protein</fullName>
    </recommendedName>
</protein>
<dbReference type="HOGENOM" id="CLU_000960_27_1_1"/>
<feature type="transmembrane region" description="Helical" evidence="6">
    <location>
        <begin position="414"/>
        <end position="443"/>
    </location>
</feature>
<organism evidence="9">
    <name type="scientific">Serpula lacrymans var. lacrymans (strain S7.3)</name>
    <name type="common">Dry rot fungus</name>
    <dbReference type="NCBI Taxonomy" id="936435"/>
    <lineage>
        <taxon>Eukaryota</taxon>
        <taxon>Fungi</taxon>
        <taxon>Dikarya</taxon>
        <taxon>Basidiomycota</taxon>
        <taxon>Agaricomycotina</taxon>
        <taxon>Agaricomycetes</taxon>
        <taxon>Agaricomycetidae</taxon>
        <taxon>Boletales</taxon>
        <taxon>Coniophorineae</taxon>
        <taxon>Serpulaceae</taxon>
        <taxon>Serpula</taxon>
    </lineage>
</organism>
<dbReference type="PANTHER" id="PTHR42718">
    <property type="entry name" value="MAJOR FACILITATOR SUPERFAMILY MULTIDRUG TRANSPORTER MFSC"/>
    <property type="match status" value="1"/>
</dbReference>
<feature type="transmembrane region" description="Helical" evidence="6">
    <location>
        <begin position="122"/>
        <end position="141"/>
    </location>
</feature>
<dbReference type="Pfam" id="PF07690">
    <property type="entry name" value="MFS_1"/>
    <property type="match status" value="1"/>
</dbReference>
<feature type="transmembrane region" description="Helical" evidence="6">
    <location>
        <begin position="324"/>
        <end position="349"/>
    </location>
</feature>
<evidence type="ECO:0000259" key="7">
    <source>
        <dbReference type="PROSITE" id="PS50850"/>
    </source>
</evidence>
<feature type="transmembrane region" description="Helical" evidence="6">
    <location>
        <begin position="92"/>
        <end position="110"/>
    </location>
</feature>
<feature type="transmembrane region" description="Helical" evidence="6">
    <location>
        <begin position="182"/>
        <end position="206"/>
    </location>
</feature>
<evidence type="ECO:0000256" key="6">
    <source>
        <dbReference type="SAM" id="Phobius"/>
    </source>
</evidence>
<gene>
    <name evidence="8" type="ORF">SERLA73DRAFT_78483</name>
</gene>
<name>F8QDD3_SERL3</name>
<dbReference type="Proteomes" id="UP000008063">
    <property type="component" value="Unassembled WGS sequence"/>
</dbReference>
<dbReference type="GO" id="GO:0016020">
    <property type="term" value="C:membrane"/>
    <property type="evidence" value="ECO:0007669"/>
    <property type="project" value="UniProtKB-SubCell"/>
</dbReference>
<dbReference type="EMBL" id="GL945491">
    <property type="protein sequence ID" value="EGN93604.1"/>
    <property type="molecule type" value="Genomic_DNA"/>
</dbReference>
<dbReference type="InterPro" id="IPR011701">
    <property type="entry name" value="MFS"/>
</dbReference>
<feature type="transmembrane region" description="Helical" evidence="6">
    <location>
        <begin position="254"/>
        <end position="274"/>
    </location>
</feature>
<comment type="subcellular location">
    <subcellularLocation>
        <location evidence="1">Membrane</location>
        <topology evidence="1">Multi-pass membrane protein</topology>
    </subcellularLocation>
</comment>
<keyword evidence="2" id="KW-0813">Transport</keyword>
<evidence type="ECO:0000256" key="3">
    <source>
        <dbReference type="ARBA" id="ARBA00022692"/>
    </source>
</evidence>
<evidence type="ECO:0000313" key="9">
    <source>
        <dbReference type="Proteomes" id="UP000008063"/>
    </source>
</evidence>
<feature type="transmembrane region" description="Helical" evidence="6">
    <location>
        <begin position="450"/>
        <end position="474"/>
    </location>
</feature>
<dbReference type="InParanoid" id="F8QDD3"/>
<dbReference type="STRING" id="936435.F8QDD3"/>
<evidence type="ECO:0000256" key="2">
    <source>
        <dbReference type="ARBA" id="ARBA00022448"/>
    </source>
</evidence>
<keyword evidence="5 6" id="KW-0472">Membrane</keyword>
<dbReference type="AlphaFoldDB" id="F8QDD3"/>
<evidence type="ECO:0000256" key="5">
    <source>
        <dbReference type="ARBA" id="ARBA00023136"/>
    </source>
</evidence>
<dbReference type="InterPro" id="IPR036259">
    <property type="entry name" value="MFS_trans_sf"/>
</dbReference>
<feature type="domain" description="Major facilitator superfamily (MFS) profile" evidence="7">
    <location>
        <begin position="57"/>
        <end position="518"/>
    </location>
</feature>
<feature type="transmembrane region" description="Helical" evidence="6">
    <location>
        <begin position="212"/>
        <end position="233"/>
    </location>
</feature>
<proteinExistence type="predicted"/>